<dbReference type="PANTHER" id="PTHR43176">
    <property type="entry name" value="3-HYDROXYISOBUTYRYL-COA HYDROLASE-RELATED"/>
    <property type="match status" value="1"/>
</dbReference>
<keyword evidence="5" id="KW-0378">Hydrolase</keyword>
<feature type="domain" description="Enoyl-CoA hydratase/isomerase" evidence="8">
    <location>
        <begin position="41"/>
        <end position="361"/>
    </location>
</feature>
<sequence length="380" mass="43227">MLKRSPIKLIQPLRKQTQTAFYSNFSQESLVISKEVGNNAMAILNRPKSLNALTLPMQNEMDRLIRKWEKGKSLVLIRGAGNKAFSTGGNVLIFRDEVKKNTDYLRDIVITLNATNYLVSKYQIPIVGLMNGLTLGGSVSYIMFAKYRVATENSIFGMPEIKLGFHPNSGATYFFNRCAGKLGYYLGLTGKILQSSDIVRAGFATHYCKNNNLEKLQNTLLNCTNKDNIEDIFEDICEKRFPEFTLNPVMDRITNCFSVTTIEDVLLKLQYDGTPWAKETLNILNRHSPVALKVTLRQFLKGQGLDLKSCLEMEGNISINFYKHPDVFEGIRVTLEDKHDNPSWNPPKLSDVTEEMVDRYFIPVVEDLQKTLLKEVDERT</sequence>
<dbReference type="KEGG" id="dvv:114324145"/>
<dbReference type="GO" id="GO:0003860">
    <property type="term" value="F:3-hydroxyisobutyryl-CoA hydrolase activity"/>
    <property type="evidence" value="ECO:0007669"/>
    <property type="project" value="UniProtKB-EC"/>
</dbReference>
<evidence type="ECO:0000313" key="9">
    <source>
        <dbReference type="RefSeq" id="XP_028127690.1"/>
    </source>
</evidence>
<dbReference type="InterPro" id="IPR029045">
    <property type="entry name" value="ClpP/crotonase-like_dom_sf"/>
</dbReference>
<dbReference type="UniPathway" id="UPA00362"/>
<dbReference type="InParanoid" id="A0A6P7F2E2"/>
<dbReference type="OrthoDB" id="1737613at2759"/>
<dbReference type="GO" id="GO:0006574">
    <property type="term" value="P:L-valine catabolic process"/>
    <property type="evidence" value="ECO:0007669"/>
    <property type="project" value="UniProtKB-UniPathway"/>
</dbReference>
<evidence type="ECO:0000256" key="2">
    <source>
        <dbReference type="ARBA" id="ARBA00005254"/>
    </source>
</evidence>
<evidence type="ECO:0000256" key="3">
    <source>
        <dbReference type="ARBA" id="ARBA00011915"/>
    </source>
</evidence>
<dbReference type="PANTHER" id="PTHR43176:SF3">
    <property type="entry name" value="3-HYDROXYISOBUTYRYL-COA HYDROLASE, MITOCHONDRIAL"/>
    <property type="match status" value="1"/>
</dbReference>
<accession>A0A6P7F2E2</accession>
<dbReference type="InterPro" id="IPR032259">
    <property type="entry name" value="HIBYL-CoA-H"/>
</dbReference>
<proteinExistence type="inferred from homology"/>
<comment type="function">
    <text evidence="6">Hydrolyzes 3-hydroxyisobutyryl-CoA (HIBYL-CoA), a saline catabolite. Has high activity toward isobutyryl-CoA. Could be an isobutyryl-CoA dehydrogenase that functions in valine catabolism. Also hydrolyzes 3-hydroxypropanoyl-CoA.</text>
</comment>
<evidence type="ECO:0000256" key="4">
    <source>
        <dbReference type="ARBA" id="ARBA00016714"/>
    </source>
</evidence>
<dbReference type="CDD" id="cd06558">
    <property type="entry name" value="crotonase-like"/>
    <property type="match status" value="1"/>
</dbReference>
<dbReference type="Pfam" id="PF16113">
    <property type="entry name" value="ECH_2"/>
    <property type="match status" value="1"/>
</dbReference>
<dbReference type="EC" id="3.1.2.4" evidence="3"/>
<dbReference type="Gene3D" id="3.90.226.10">
    <property type="entry name" value="2-enoyl-CoA Hydratase, Chain A, domain 1"/>
    <property type="match status" value="1"/>
</dbReference>
<dbReference type="AlphaFoldDB" id="A0A6P7F2E2"/>
<gene>
    <name evidence="9" type="primary">LOC114324145</name>
</gene>
<name>A0A6P7F2E2_DIAVI</name>
<evidence type="ECO:0000256" key="5">
    <source>
        <dbReference type="ARBA" id="ARBA00022801"/>
    </source>
</evidence>
<protein>
    <recommendedName>
        <fullName evidence="4">3-hydroxyisobutyryl-CoA hydrolase, mitochondrial</fullName>
        <ecNumber evidence="3">3.1.2.4</ecNumber>
    </recommendedName>
    <alternativeName>
        <fullName evidence="7">3-hydroxyisobutyryl-coenzyme A hydrolase</fullName>
    </alternativeName>
</protein>
<evidence type="ECO:0000256" key="7">
    <source>
        <dbReference type="ARBA" id="ARBA00031181"/>
    </source>
</evidence>
<organism evidence="9">
    <name type="scientific">Diabrotica virgifera virgifera</name>
    <name type="common">western corn rootworm</name>
    <dbReference type="NCBI Taxonomy" id="50390"/>
    <lineage>
        <taxon>Eukaryota</taxon>
        <taxon>Metazoa</taxon>
        <taxon>Ecdysozoa</taxon>
        <taxon>Arthropoda</taxon>
        <taxon>Hexapoda</taxon>
        <taxon>Insecta</taxon>
        <taxon>Pterygota</taxon>
        <taxon>Neoptera</taxon>
        <taxon>Endopterygota</taxon>
        <taxon>Coleoptera</taxon>
        <taxon>Polyphaga</taxon>
        <taxon>Cucujiformia</taxon>
        <taxon>Chrysomeloidea</taxon>
        <taxon>Chrysomelidae</taxon>
        <taxon>Galerucinae</taxon>
        <taxon>Diabroticina</taxon>
        <taxon>Diabroticites</taxon>
        <taxon>Diabrotica</taxon>
    </lineage>
</organism>
<dbReference type="SUPFAM" id="SSF52096">
    <property type="entry name" value="ClpP/crotonase"/>
    <property type="match status" value="1"/>
</dbReference>
<dbReference type="RefSeq" id="XP_028127690.1">
    <property type="nucleotide sequence ID" value="XM_028271889.1"/>
</dbReference>
<reference evidence="9" key="1">
    <citation type="submission" date="2025-08" db="UniProtKB">
        <authorList>
            <consortium name="RefSeq"/>
        </authorList>
    </citation>
    <scope>IDENTIFICATION</scope>
    <source>
        <tissue evidence="9">Whole insect</tissue>
    </source>
</reference>
<evidence type="ECO:0000259" key="8">
    <source>
        <dbReference type="Pfam" id="PF16113"/>
    </source>
</evidence>
<dbReference type="InterPro" id="IPR045004">
    <property type="entry name" value="ECH_dom"/>
</dbReference>
<evidence type="ECO:0000256" key="6">
    <source>
        <dbReference type="ARBA" id="ARBA00024871"/>
    </source>
</evidence>
<dbReference type="NCBIfam" id="NF004127">
    <property type="entry name" value="PRK05617.1"/>
    <property type="match status" value="1"/>
</dbReference>
<comment type="similarity">
    <text evidence="2">Belongs to the enoyl-CoA hydratase/isomerase family.</text>
</comment>
<comment type="catalytic activity">
    <reaction evidence="1">
        <text>3-hydroxy-2-methylpropanoyl-CoA + H2O = 3-hydroxy-2-methylpropanoate + CoA + H(+)</text>
        <dbReference type="Rhea" id="RHEA:20888"/>
        <dbReference type="ChEBI" id="CHEBI:11805"/>
        <dbReference type="ChEBI" id="CHEBI:15377"/>
        <dbReference type="ChEBI" id="CHEBI:15378"/>
        <dbReference type="ChEBI" id="CHEBI:57287"/>
        <dbReference type="ChEBI" id="CHEBI:57340"/>
        <dbReference type="EC" id="3.1.2.4"/>
    </reaction>
</comment>
<evidence type="ECO:0000256" key="1">
    <source>
        <dbReference type="ARBA" id="ARBA00001709"/>
    </source>
</evidence>
<dbReference type="GO" id="GO:0005739">
    <property type="term" value="C:mitochondrion"/>
    <property type="evidence" value="ECO:0007669"/>
    <property type="project" value="TreeGrafter"/>
</dbReference>